<keyword evidence="6" id="KW-1185">Reference proteome</keyword>
<dbReference type="Gene3D" id="2.10.25.10">
    <property type="entry name" value="Laminin"/>
    <property type="match status" value="1"/>
</dbReference>
<dbReference type="AlphaFoldDB" id="D2V918"/>
<protein>
    <submittedName>
        <fullName evidence="5">Predicted protein</fullName>
    </submittedName>
</protein>
<dbReference type="PROSITE" id="PS50012">
    <property type="entry name" value="RCC1_3"/>
    <property type="match status" value="1"/>
</dbReference>
<dbReference type="PROSITE" id="PS50026">
    <property type="entry name" value="EGF_3"/>
    <property type="match status" value="1"/>
</dbReference>
<dbReference type="PROSITE" id="PS00626">
    <property type="entry name" value="RCC1_2"/>
    <property type="match status" value="1"/>
</dbReference>
<dbReference type="eggNOG" id="KOG1225">
    <property type="taxonomic scope" value="Eukaryota"/>
</dbReference>
<dbReference type="InterPro" id="IPR009091">
    <property type="entry name" value="RCC1/BLIP-II"/>
</dbReference>
<dbReference type="KEGG" id="ngr:NAEGRDRAFT_65358"/>
<dbReference type="InterPro" id="IPR000742">
    <property type="entry name" value="EGF"/>
</dbReference>
<feature type="disulfide bond" evidence="2">
    <location>
        <begin position="893"/>
        <end position="902"/>
    </location>
</feature>
<dbReference type="PANTHER" id="PTHR45982:SF1">
    <property type="entry name" value="REGULATOR OF CHROMOSOME CONDENSATION"/>
    <property type="match status" value="1"/>
</dbReference>
<dbReference type="Gene3D" id="2.130.10.30">
    <property type="entry name" value="Regulator of chromosome condensation 1/beta-lactamase-inhibitor protein II"/>
    <property type="match status" value="4"/>
</dbReference>
<feature type="domain" description="EGF-like" evidence="4">
    <location>
        <begin position="866"/>
        <end position="903"/>
    </location>
</feature>
<dbReference type="InterPro" id="IPR013111">
    <property type="entry name" value="EGF_extracell"/>
</dbReference>
<keyword evidence="2" id="KW-0245">EGF-like domain</keyword>
<organism evidence="6">
    <name type="scientific">Naegleria gruberi</name>
    <name type="common">Amoeba</name>
    <dbReference type="NCBI Taxonomy" id="5762"/>
    <lineage>
        <taxon>Eukaryota</taxon>
        <taxon>Discoba</taxon>
        <taxon>Heterolobosea</taxon>
        <taxon>Tetramitia</taxon>
        <taxon>Eutetramitia</taxon>
        <taxon>Vahlkampfiidae</taxon>
        <taxon>Naegleria</taxon>
    </lineage>
</organism>
<dbReference type="InterPro" id="IPR051553">
    <property type="entry name" value="Ran_GTPase-activating"/>
</dbReference>
<dbReference type="GeneID" id="8860220"/>
<comment type="caution">
    <text evidence="2">Lacks conserved residue(s) required for the propagation of feature annotation.</text>
</comment>
<evidence type="ECO:0000313" key="5">
    <source>
        <dbReference type="EMBL" id="EFC46788.1"/>
    </source>
</evidence>
<dbReference type="PROSITE" id="PS00022">
    <property type="entry name" value="EGF_1"/>
    <property type="match status" value="1"/>
</dbReference>
<dbReference type="RefSeq" id="XP_002679532.1">
    <property type="nucleotide sequence ID" value="XM_002679486.1"/>
</dbReference>
<dbReference type="InParanoid" id="D2V918"/>
<keyword evidence="1 2" id="KW-1015">Disulfide bond</keyword>
<proteinExistence type="predicted"/>
<evidence type="ECO:0000259" key="4">
    <source>
        <dbReference type="PROSITE" id="PS50026"/>
    </source>
</evidence>
<dbReference type="Pfam" id="PF13540">
    <property type="entry name" value="RCC1_2"/>
    <property type="match status" value="2"/>
</dbReference>
<gene>
    <name evidence="5" type="ORF">NAEGRDRAFT_65358</name>
</gene>
<dbReference type="OrthoDB" id="6262482at2759"/>
<dbReference type="EMBL" id="GG738857">
    <property type="protein sequence ID" value="EFC46788.1"/>
    <property type="molecule type" value="Genomic_DNA"/>
</dbReference>
<evidence type="ECO:0000313" key="6">
    <source>
        <dbReference type="Proteomes" id="UP000006671"/>
    </source>
</evidence>
<sequence length="999" mass="108464">MSSKTNPITRHMPSLLAHYLLLLFFFILTLSNSLVLGESYNVYSWGLNMDGQTGMDLPTTPGSFATPTLNQHVSSLLANPNSLYESVYNIATKPSDITISLKTIIPGYKYNLYWFTFTNTTSSETTDQLFSCGDNTDYCSGLKSPKFTTELQVVYEYSATSNNRYLDGSLSGKKLESVDCMVSCIACTKDGLVFVRASSQKWAWYAVTIDSGLVDAQGITVSNKCKKVSVGGTSTSATYFVMTDSGHLFSWGEFNSAMRGYDDAEYSGTAPHLISTVFGAFEFAVLKDYDIPVNDGLGVLGYLNDTGLYLIGKNTYGLFGITVDDLFYLTPYLAIDSQVIGSKLKKIVFGYANALVLAESGKVYAFGGNDYGQVNPSGYGPYQESVAEISSVSGSVDCFCSAHACGCRQTGGSFKTWGSDKERGWTGAALFDYINFPESSSTFSLLTRGGFAISNTNKLYAWGDNTNGYMCLGEKSIQMTPKLLFSANYQLKQLVSGEACSYSLGESGGVSIVNMWGNCTNGLGFGIAPSGGYLFHNLTTLDNSLHLQGLKYSQLSMYNLHAGFLSSSTQQKPYMIGYGDSMRLGTTNLNDLDVLTSVDTTVLVNEDIVQVSAGYDHTVYLTRGGYLMGSGDNSKRQLDPLDVSYSELLNISTTVIQEAGERIVKVVAGKQTTFVLTDAGHIWGKGSNEQQQISKNGPSPITEFQQLDPTTKNFTKLAVGTYPIACEAGGFAYRFSGDNKGPWQYFYTYMESCSDVFAKDDIYYFITNVGKVYAIGSNYYNQISTVYGLDEVTLTANMIFSPVKLGGMPRMIAVGNGFTSIGVEVPSYTCNGKNFSDPTVCNGKGYCISQNQCQCENSYWTGSDCSTPVCIPVEGGAICSGRGVCIAPDTCKCNSGYFGSRCETYYCFGILPDPYGMATTKPCNNRGSCKGPDTCECTSSEYYGDECQFKRCFSGNGAFLKRNSLADRLCNKINSQILNITYPIPTGDMSGTPNIPNRG</sequence>
<dbReference type="Pfam" id="PF07974">
    <property type="entry name" value="EGF_2"/>
    <property type="match status" value="2"/>
</dbReference>
<dbReference type="VEuPathDB" id="AmoebaDB:NAEGRDRAFT_65358"/>
<dbReference type="Proteomes" id="UP000006671">
    <property type="component" value="Unassembled WGS sequence"/>
</dbReference>
<dbReference type="PANTHER" id="PTHR45982">
    <property type="entry name" value="REGULATOR OF CHROMOSOME CONDENSATION"/>
    <property type="match status" value="1"/>
</dbReference>
<name>D2V918_NAEGR</name>
<dbReference type="InterPro" id="IPR000408">
    <property type="entry name" value="Reg_chr_condens"/>
</dbReference>
<evidence type="ECO:0000256" key="1">
    <source>
        <dbReference type="ARBA" id="ARBA00023157"/>
    </source>
</evidence>
<feature type="repeat" description="RCC1" evidence="3">
    <location>
        <begin position="457"/>
        <end position="507"/>
    </location>
</feature>
<dbReference type="SUPFAM" id="SSF50985">
    <property type="entry name" value="RCC1/BLIP-II"/>
    <property type="match status" value="2"/>
</dbReference>
<evidence type="ECO:0000256" key="2">
    <source>
        <dbReference type="PROSITE-ProRule" id="PRU00076"/>
    </source>
</evidence>
<accession>D2V918</accession>
<evidence type="ECO:0000256" key="3">
    <source>
        <dbReference type="PROSITE-ProRule" id="PRU00235"/>
    </source>
</evidence>
<dbReference type="PROSITE" id="PS01186">
    <property type="entry name" value="EGF_2"/>
    <property type="match status" value="1"/>
</dbReference>
<reference evidence="5 6" key="1">
    <citation type="journal article" date="2010" name="Cell">
        <title>The genome of Naegleria gruberi illuminates early eukaryotic versatility.</title>
        <authorList>
            <person name="Fritz-Laylin L.K."/>
            <person name="Prochnik S.E."/>
            <person name="Ginger M.L."/>
            <person name="Dacks J.B."/>
            <person name="Carpenter M.L."/>
            <person name="Field M.C."/>
            <person name="Kuo A."/>
            <person name="Paredez A."/>
            <person name="Chapman J."/>
            <person name="Pham J."/>
            <person name="Shu S."/>
            <person name="Neupane R."/>
            <person name="Cipriano M."/>
            <person name="Mancuso J."/>
            <person name="Tu H."/>
            <person name="Salamov A."/>
            <person name="Lindquist E."/>
            <person name="Shapiro H."/>
            <person name="Lucas S."/>
            <person name="Grigoriev I.V."/>
            <person name="Cande W.Z."/>
            <person name="Fulton C."/>
            <person name="Rokhsar D.S."/>
            <person name="Dawson S.C."/>
        </authorList>
    </citation>
    <scope>NUCLEOTIDE SEQUENCE [LARGE SCALE GENOMIC DNA]</scope>
    <source>
        <strain evidence="5 6">NEG-M</strain>
    </source>
</reference>